<evidence type="ECO:0000256" key="16">
    <source>
        <dbReference type="SAM" id="Phobius"/>
    </source>
</evidence>
<evidence type="ECO:0000256" key="3">
    <source>
        <dbReference type="ARBA" id="ARBA00004174"/>
    </source>
</evidence>
<evidence type="ECO:0000256" key="14">
    <source>
        <dbReference type="PIRSR" id="PIRSR602401-1"/>
    </source>
</evidence>
<evidence type="ECO:0000256" key="6">
    <source>
        <dbReference type="ARBA" id="ARBA00022617"/>
    </source>
</evidence>
<evidence type="ECO:0000256" key="9">
    <source>
        <dbReference type="ARBA" id="ARBA00022848"/>
    </source>
</evidence>
<evidence type="ECO:0000256" key="11">
    <source>
        <dbReference type="ARBA" id="ARBA00023004"/>
    </source>
</evidence>
<dbReference type="GO" id="GO:0005789">
    <property type="term" value="C:endoplasmic reticulum membrane"/>
    <property type="evidence" value="ECO:0007669"/>
    <property type="project" value="UniProtKB-SubCell"/>
</dbReference>
<keyword evidence="8" id="KW-0256">Endoplasmic reticulum</keyword>
<evidence type="ECO:0000256" key="8">
    <source>
        <dbReference type="ARBA" id="ARBA00022824"/>
    </source>
</evidence>
<evidence type="ECO:0000256" key="15">
    <source>
        <dbReference type="RuleBase" id="RU000461"/>
    </source>
</evidence>
<dbReference type="InterPro" id="IPR036396">
    <property type="entry name" value="Cyt_P450_sf"/>
</dbReference>
<evidence type="ECO:0000313" key="17">
    <source>
        <dbReference type="EMBL" id="ARO50434.1"/>
    </source>
</evidence>
<dbReference type="PRINTS" id="PR00385">
    <property type="entry name" value="P450"/>
</dbReference>
<protein>
    <submittedName>
        <fullName evidence="17">Cytochrome P450</fullName>
    </submittedName>
</protein>
<dbReference type="Pfam" id="PF00067">
    <property type="entry name" value="p450"/>
    <property type="match status" value="1"/>
</dbReference>
<feature type="binding site" description="axial binding residue" evidence="14">
    <location>
        <position position="430"/>
    </location>
    <ligand>
        <name>heme</name>
        <dbReference type="ChEBI" id="CHEBI:30413"/>
    </ligand>
    <ligandPart>
        <name>Fe</name>
        <dbReference type="ChEBI" id="CHEBI:18248"/>
    </ligandPart>
</feature>
<dbReference type="PANTHER" id="PTHR24292:SF54">
    <property type="entry name" value="CYP9F3-RELATED"/>
    <property type="match status" value="1"/>
</dbReference>
<dbReference type="CDD" id="cd11056">
    <property type="entry name" value="CYP6-like"/>
    <property type="match status" value="1"/>
</dbReference>
<keyword evidence="11 14" id="KW-0408">Iron</keyword>
<evidence type="ECO:0000256" key="10">
    <source>
        <dbReference type="ARBA" id="ARBA00023002"/>
    </source>
</evidence>
<dbReference type="GO" id="GO:0016705">
    <property type="term" value="F:oxidoreductase activity, acting on paired donors, with incorporation or reduction of molecular oxygen"/>
    <property type="evidence" value="ECO:0007669"/>
    <property type="project" value="InterPro"/>
</dbReference>
<keyword evidence="6 14" id="KW-0349">Heme</keyword>
<dbReference type="InterPro" id="IPR001128">
    <property type="entry name" value="Cyt_P450"/>
</dbReference>
<keyword evidence="7 14" id="KW-0479">Metal-binding</keyword>
<comment type="similarity">
    <text evidence="5 15">Belongs to the cytochrome P450 family.</text>
</comment>
<evidence type="ECO:0000256" key="12">
    <source>
        <dbReference type="ARBA" id="ARBA00023033"/>
    </source>
</evidence>
<dbReference type="FunFam" id="1.10.630.10:FF:000042">
    <property type="entry name" value="Cytochrome P450"/>
    <property type="match status" value="1"/>
</dbReference>
<organism evidence="17">
    <name type="scientific">Chironomus tentans</name>
    <name type="common">Midge</name>
    <name type="synonym">Camptochironomus tentans</name>
    <dbReference type="NCBI Taxonomy" id="7153"/>
    <lineage>
        <taxon>Eukaryota</taxon>
        <taxon>Metazoa</taxon>
        <taxon>Ecdysozoa</taxon>
        <taxon>Arthropoda</taxon>
        <taxon>Hexapoda</taxon>
        <taxon>Insecta</taxon>
        <taxon>Pterygota</taxon>
        <taxon>Neoptera</taxon>
        <taxon>Endopterygota</taxon>
        <taxon>Diptera</taxon>
        <taxon>Nematocera</taxon>
        <taxon>Chironomoidea</taxon>
        <taxon>Chironomidae</taxon>
        <taxon>Chironominae</taxon>
        <taxon>Chironomus</taxon>
    </lineage>
</organism>
<keyword evidence="12 15" id="KW-0503">Monooxygenase</keyword>
<dbReference type="SUPFAM" id="SSF48264">
    <property type="entry name" value="Cytochrome P450"/>
    <property type="match status" value="1"/>
</dbReference>
<reference evidence="17" key="1">
    <citation type="submission" date="2016-08" db="EMBL/GenBank/DDBJ databases">
        <title>Identification and functional analysis of cytochrome P450 genes from the aquatic midge Chironomus tentans (Diptera: Chironomidae).</title>
        <authorList>
            <person name="Tang G."/>
            <person name="Li D."/>
            <person name="He Y."/>
            <person name="Zhu Y.-C."/>
            <person name="Zhang X."/>
            <person name="Yao J."/>
            <person name="Zhu K."/>
        </authorList>
    </citation>
    <scope>NUCLEOTIDE SEQUENCE</scope>
</reference>
<dbReference type="InterPro" id="IPR002401">
    <property type="entry name" value="Cyt_P450_E_grp-I"/>
</dbReference>
<comment type="cofactor">
    <cofactor evidence="1 14">
        <name>heme</name>
        <dbReference type="ChEBI" id="CHEBI:30413"/>
    </cofactor>
</comment>
<dbReference type="Gene3D" id="1.10.630.10">
    <property type="entry name" value="Cytochrome P450"/>
    <property type="match status" value="1"/>
</dbReference>
<evidence type="ECO:0000256" key="13">
    <source>
        <dbReference type="ARBA" id="ARBA00023136"/>
    </source>
</evidence>
<dbReference type="GO" id="GO:0020037">
    <property type="term" value="F:heme binding"/>
    <property type="evidence" value="ECO:0007669"/>
    <property type="project" value="InterPro"/>
</dbReference>
<keyword evidence="9" id="KW-0492">Microsome</keyword>
<proteinExistence type="evidence at transcript level"/>
<keyword evidence="13 16" id="KW-0472">Membrane</keyword>
<keyword evidence="16" id="KW-1133">Transmembrane helix</keyword>
<evidence type="ECO:0000256" key="1">
    <source>
        <dbReference type="ARBA" id="ARBA00001971"/>
    </source>
</evidence>
<dbReference type="GO" id="GO:0004497">
    <property type="term" value="F:monooxygenase activity"/>
    <property type="evidence" value="ECO:0007669"/>
    <property type="project" value="UniProtKB-KW"/>
</dbReference>
<name>A0A1W6R7J1_CHITE</name>
<gene>
    <name evidence="17" type="primary">CYP6EX1</name>
</gene>
<dbReference type="PANTHER" id="PTHR24292">
    <property type="entry name" value="CYTOCHROME P450"/>
    <property type="match status" value="1"/>
</dbReference>
<comment type="function">
    <text evidence="2">May be involved in the metabolism of insect hormones and in the breakdown of synthetic insecticides.</text>
</comment>
<dbReference type="AlphaFoldDB" id="A0A1W6R7J1"/>
<sequence>MTSIFYIFIALILVIYFWLKKRNNYWNDRGFLQPESKGSFMGVTKGKTPFQGLDDHYKSFKGRAKAIGIYQFFVPSIFPTDPELIKHILMKDFSYFHDRGMYHNKEADPTSAHLLSLDGQDWRDRRTKMSPIFTSGKMKMMFENVDKISDKLVEVLKKNIKTSNVHDMKRWSQKFTADNIGNVAFGLECNCIEDENSAFMKYGRRLLDLKPFEIIKFIFAINLPDLARMLKIRSNPKDAGDFFLNTFLQTFEYRQAYNIVRSDFVSLLLGLKHLYTPLELAAEAFLVFAAGYETSSTLMTFTLYELALNQEIQDKLREEITTGIEENDGKLTYEMLFEFKYLDMVVNEALRKYPPIPILFRKCVKDYKIPGTNLIIPTGIKALINVYSLHHDPEYFPEPSKFDPKRFSDENTKNIKSCTFLPFGEGQRNCIGMRFGQMQSKMAILKLVKNFKFSPCDKTLIPMKFETFAPFISPKGGMWLKVEKI</sequence>
<accession>A0A1W6R7J1</accession>
<dbReference type="PRINTS" id="PR00463">
    <property type="entry name" value="EP450I"/>
</dbReference>
<dbReference type="InterPro" id="IPR050476">
    <property type="entry name" value="Insect_CytP450_Detox"/>
</dbReference>
<evidence type="ECO:0000256" key="5">
    <source>
        <dbReference type="ARBA" id="ARBA00010617"/>
    </source>
</evidence>
<keyword evidence="16" id="KW-0812">Transmembrane</keyword>
<evidence type="ECO:0000256" key="4">
    <source>
        <dbReference type="ARBA" id="ARBA00004406"/>
    </source>
</evidence>
<evidence type="ECO:0000256" key="7">
    <source>
        <dbReference type="ARBA" id="ARBA00022723"/>
    </source>
</evidence>
<dbReference type="PROSITE" id="PS00086">
    <property type="entry name" value="CYTOCHROME_P450"/>
    <property type="match status" value="1"/>
</dbReference>
<evidence type="ECO:0000256" key="2">
    <source>
        <dbReference type="ARBA" id="ARBA00003690"/>
    </source>
</evidence>
<keyword evidence="10 15" id="KW-0560">Oxidoreductase</keyword>
<feature type="transmembrane region" description="Helical" evidence="16">
    <location>
        <begin position="6"/>
        <end position="21"/>
    </location>
</feature>
<dbReference type="EMBL" id="KX688002">
    <property type="protein sequence ID" value="ARO50434.1"/>
    <property type="molecule type" value="mRNA"/>
</dbReference>
<dbReference type="GO" id="GO:0005506">
    <property type="term" value="F:iron ion binding"/>
    <property type="evidence" value="ECO:0007669"/>
    <property type="project" value="InterPro"/>
</dbReference>
<comment type="subcellular location">
    <subcellularLocation>
        <location evidence="4">Endoplasmic reticulum membrane</location>
        <topology evidence="4">Peripheral membrane protein</topology>
    </subcellularLocation>
    <subcellularLocation>
        <location evidence="3">Microsome membrane</location>
        <topology evidence="3">Peripheral membrane protein</topology>
    </subcellularLocation>
</comment>
<dbReference type="InterPro" id="IPR017972">
    <property type="entry name" value="Cyt_P450_CS"/>
</dbReference>